<comment type="cofactor">
    <cofactor evidence="1">
        <name>FAD</name>
        <dbReference type="ChEBI" id="CHEBI:57692"/>
    </cofactor>
</comment>
<evidence type="ECO:0000256" key="1">
    <source>
        <dbReference type="ARBA" id="ARBA00001974"/>
    </source>
</evidence>
<protein>
    <submittedName>
        <fullName evidence="6">Thioredoxin-disulfide reductase</fullName>
        <ecNumber evidence="6">1.18.1.2</ecNumber>
        <ecNumber evidence="6">1.8.1.9</ecNumber>
    </submittedName>
</protein>
<dbReference type="AlphaFoldDB" id="A0A380EN99"/>
<dbReference type="InterPro" id="IPR036188">
    <property type="entry name" value="FAD/NAD-bd_sf"/>
</dbReference>
<evidence type="ECO:0000256" key="3">
    <source>
        <dbReference type="ARBA" id="ARBA00022630"/>
    </source>
</evidence>
<dbReference type="EC" id="1.8.1.9" evidence="6"/>
<name>A0A380EN99_STAAU</name>
<gene>
    <name evidence="6" type="primary">trxB_3</name>
    <name evidence="6" type="ORF">NCTC10702_03717</name>
</gene>
<feature type="domain" description="FAD/NAD(P)-binding" evidence="5">
    <location>
        <begin position="2"/>
        <end position="215"/>
    </location>
</feature>
<dbReference type="SUPFAM" id="SSF51905">
    <property type="entry name" value="FAD/NAD(P)-binding domain"/>
    <property type="match status" value="1"/>
</dbReference>
<keyword evidence="4 6" id="KW-0560">Oxidoreductase</keyword>
<dbReference type="InterPro" id="IPR023753">
    <property type="entry name" value="FAD/NAD-binding_dom"/>
</dbReference>
<organism evidence="6 7">
    <name type="scientific">Staphylococcus aureus</name>
    <dbReference type="NCBI Taxonomy" id="1280"/>
    <lineage>
        <taxon>Bacteria</taxon>
        <taxon>Bacillati</taxon>
        <taxon>Bacillota</taxon>
        <taxon>Bacilli</taxon>
        <taxon>Bacillales</taxon>
        <taxon>Staphylococcaceae</taxon>
        <taxon>Staphylococcus</taxon>
    </lineage>
</organism>
<comment type="subunit">
    <text evidence="2">Homodimer.</text>
</comment>
<dbReference type="Pfam" id="PF07992">
    <property type="entry name" value="Pyr_redox_2"/>
    <property type="match status" value="1"/>
</dbReference>
<dbReference type="PRINTS" id="PR00469">
    <property type="entry name" value="PNDRDTASEII"/>
</dbReference>
<dbReference type="PRINTS" id="PR00368">
    <property type="entry name" value="FADPNR"/>
</dbReference>
<evidence type="ECO:0000313" key="6">
    <source>
        <dbReference type="EMBL" id="SUL37702.1"/>
    </source>
</evidence>
<keyword evidence="3" id="KW-0285">Flavoprotein</keyword>
<dbReference type="Gene3D" id="3.50.50.60">
    <property type="entry name" value="FAD/NAD(P)-binding domain"/>
    <property type="match status" value="2"/>
</dbReference>
<evidence type="ECO:0000259" key="5">
    <source>
        <dbReference type="Pfam" id="PF07992"/>
    </source>
</evidence>
<evidence type="ECO:0000313" key="7">
    <source>
        <dbReference type="Proteomes" id="UP000254116"/>
    </source>
</evidence>
<dbReference type="GO" id="GO:0004791">
    <property type="term" value="F:thioredoxin-disulfide reductase (NADPH) activity"/>
    <property type="evidence" value="ECO:0007669"/>
    <property type="project" value="UniProtKB-EC"/>
</dbReference>
<dbReference type="InterPro" id="IPR050097">
    <property type="entry name" value="Ferredoxin-NADP_redctase_2"/>
</dbReference>
<dbReference type="EC" id="1.18.1.2" evidence="6"/>
<proteinExistence type="predicted"/>
<dbReference type="EMBL" id="UHBY01000003">
    <property type="protein sequence ID" value="SUL37702.1"/>
    <property type="molecule type" value="Genomic_DNA"/>
</dbReference>
<accession>A0A380EN99</accession>
<dbReference type="PANTHER" id="PTHR48105">
    <property type="entry name" value="THIOREDOXIN REDUCTASE 1-RELATED-RELATED"/>
    <property type="match status" value="1"/>
</dbReference>
<evidence type="ECO:0000256" key="2">
    <source>
        <dbReference type="ARBA" id="ARBA00011738"/>
    </source>
</evidence>
<sequence>MNERVVDIRKKAERHFEVETEAGEIYTSKAVIIAIGAGIINPKQLDVKGVERYQLTNLHYVVQSYRRFKDKDVLISGGGNTALDWAHDIAKIAKSVTVVYRKEDVSGHEAMKTLVTDLNVKLCPKTRIKYLVGNDDETHISEVVLEHVESGDRHTVKFDDVIISHGFDRCNTLLSETSSKLDMHDDCRVKGFGNTTTSIPGIYACGDIVYHDAKSHLIASAFSDGANAANLAKTYIQPDANAEGYVSSHHEVFKEANKTIVNKHLY</sequence>
<dbReference type="GO" id="GO:0004324">
    <property type="term" value="F:ferredoxin-NADP+ reductase activity"/>
    <property type="evidence" value="ECO:0007669"/>
    <property type="project" value="UniProtKB-EC"/>
</dbReference>
<reference evidence="6 7" key="1">
    <citation type="submission" date="2018-06" db="EMBL/GenBank/DDBJ databases">
        <authorList>
            <consortium name="Pathogen Informatics"/>
            <person name="Doyle S."/>
        </authorList>
    </citation>
    <scope>NUCLEOTIDE SEQUENCE [LARGE SCALE GENOMIC DNA]</scope>
    <source>
        <strain evidence="6 7">NCTC10702</strain>
    </source>
</reference>
<dbReference type="Proteomes" id="UP000254116">
    <property type="component" value="Unassembled WGS sequence"/>
</dbReference>
<evidence type="ECO:0000256" key="4">
    <source>
        <dbReference type="ARBA" id="ARBA00023002"/>
    </source>
</evidence>